<feature type="compositionally biased region" description="Polar residues" evidence="5">
    <location>
        <begin position="258"/>
        <end position="268"/>
    </location>
</feature>
<evidence type="ECO:0000256" key="4">
    <source>
        <dbReference type="ARBA" id="ARBA00038402"/>
    </source>
</evidence>
<evidence type="ECO:0000313" key="7">
    <source>
        <dbReference type="RefSeq" id="XP_013927015.1"/>
    </source>
</evidence>
<evidence type="ECO:0000256" key="1">
    <source>
        <dbReference type="ARBA" id="ARBA00022694"/>
    </source>
</evidence>
<proteinExistence type="inferred from homology"/>
<dbReference type="GO" id="GO:0046872">
    <property type="term" value="F:metal ion binding"/>
    <property type="evidence" value="ECO:0007669"/>
    <property type="project" value="UniProtKB-KW"/>
</dbReference>
<dbReference type="Pfam" id="PF04032">
    <property type="entry name" value="Rpr2"/>
    <property type="match status" value="1"/>
</dbReference>
<dbReference type="GeneID" id="106553107"/>
<feature type="region of interest" description="Disordered" evidence="5">
    <location>
        <begin position="258"/>
        <end position="310"/>
    </location>
</feature>
<dbReference type="CTD" id="79897"/>
<evidence type="ECO:0000256" key="2">
    <source>
        <dbReference type="ARBA" id="ARBA00022723"/>
    </source>
</evidence>
<gene>
    <name evidence="7" type="primary">RPP21</name>
</gene>
<dbReference type="GO" id="GO:0005655">
    <property type="term" value="C:nucleolar ribonuclease P complex"/>
    <property type="evidence" value="ECO:0007669"/>
    <property type="project" value="TreeGrafter"/>
</dbReference>
<dbReference type="GO" id="GO:0008033">
    <property type="term" value="P:tRNA processing"/>
    <property type="evidence" value="ECO:0007669"/>
    <property type="project" value="UniProtKB-KW"/>
</dbReference>
<evidence type="ECO:0000256" key="3">
    <source>
        <dbReference type="ARBA" id="ARBA00022833"/>
    </source>
</evidence>
<name>A0A6I9YTN6_9SAUR</name>
<keyword evidence="6" id="KW-1185">Reference proteome</keyword>
<dbReference type="Proteomes" id="UP000504617">
    <property type="component" value="Unplaced"/>
</dbReference>
<keyword evidence="1" id="KW-0819">tRNA processing</keyword>
<dbReference type="AlphaFoldDB" id="A0A6I9YTN6"/>
<dbReference type="PANTHER" id="PTHR14742:SF0">
    <property type="entry name" value="RIBONUCLEASE P PROTEIN SUBUNIT P21"/>
    <property type="match status" value="1"/>
</dbReference>
<dbReference type="KEGG" id="tsr:106553107"/>
<comment type="similarity">
    <text evidence="4">Belongs to the eukaryotic/archaeal RNase P protein component 4 family.</text>
</comment>
<evidence type="ECO:0000313" key="6">
    <source>
        <dbReference type="Proteomes" id="UP000504617"/>
    </source>
</evidence>
<accession>A0A6I9YTN6</accession>
<reference evidence="7" key="1">
    <citation type="submission" date="2025-08" db="UniProtKB">
        <authorList>
            <consortium name="RefSeq"/>
        </authorList>
    </citation>
    <scope>IDENTIFICATION</scope>
</reference>
<sequence length="310" mass="34532">MEQLHAENAQLAQQLALLAGQIAQLQGPAIPPPPRRKCLVAVPDKFDSRQAMFPAFLGQCQLFISLRAEDFLTDWAKYVFQLHGLPDQVLPDHVDSSVPAAQDFLSELQAVHQVVCRYLNQAKEDYKRVANMSQRAVPELAEAVMMFFFFIQAAHCVLAQNPNNQELARFYCHTQNNISRRLVLRQDPSVKRTICKSCFSLLMPGVSSTVRQRKRRHQRWTVVQCLNCGLSKRFLSKPDYKLWSEQPEALLENQTPAAAGTKGQTPNPAQGPHKASQMGKATVPTSSPCSHLASEEITAGTQSIAAKNGK</sequence>
<dbReference type="RefSeq" id="XP_013927015.1">
    <property type="nucleotide sequence ID" value="XM_014071540.1"/>
</dbReference>
<dbReference type="InterPro" id="IPR007175">
    <property type="entry name" value="Rpr2/Snm1/Rpp21"/>
</dbReference>
<dbReference type="Gene3D" id="6.20.50.20">
    <property type="match status" value="1"/>
</dbReference>
<protein>
    <submittedName>
        <fullName evidence="7">Ribonuclease P protein subunit p21</fullName>
    </submittedName>
</protein>
<dbReference type="PANTHER" id="PTHR14742">
    <property type="entry name" value="RIBONUCLEASE P SUBUNIT P21"/>
    <property type="match status" value="1"/>
</dbReference>
<evidence type="ECO:0000256" key="5">
    <source>
        <dbReference type="SAM" id="MobiDB-lite"/>
    </source>
</evidence>
<feature type="compositionally biased region" description="Polar residues" evidence="5">
    <location>
        <begin position="299"/>
        <end position="310"/>
    </location>
</feature>
<keyword evidence="3" id="KW-0862">Zinc</keyword>
<keyword evidence="2" id="KW-0479">Metal-binding</keyword>
<organism evidence="6 7">
    <name type="scientific">Thamnophis sirtalis</name>
    <dbReference type="NCBI Taxonomy" id="35019"/>
    <lineage>
        <taxon>Eukaryota</taxon>
        <taxon>Metazoa</taxon>
        <taxon>Chordata</taxon>
        <taxon>Craniata</taxon>
        <taxon>Vertebrata</taxon>
        <taxon>Euteleostomi</taxon>
        <taxon>Lepidosauria</taxon>
        <taxon>Squamata</taxon>
        <taxon>Bifurcata</taxon>
        <taxon>Unidentata</taxon>
        <taxon>Episquamata</taxon>
        <taxon>Toxicofera</taxon>
        <taxon>Serpentes</taxon>
        <taxon>Colubroidea</taxon>
        <taxon>Colubridae</taxon>
        <taxon>Natricinae</taxon>
        <taxon>Thamnophis</taxon>
    </lineage>
</organism>
<dbReference type="OrthoDB" id="128536at2759"/>